<sequence length="118" mass="13087">MAQLLIEENFQHLDGQDVEDLIEAFEELGLRAEPTQPRSEPTRRGWVLTLHWLRDETETVTDPVLGAALASAVRDVLSKEHEVGCGGTRVRGRTLPARIDIRDRTGTLVTTLAVPPAH</sequence>
<evidence type="ECO:0000313" key="2">
    <source>
        <dbReference type="Proteomes" id="UP000657385"/>
    </source>
</evidence>
<evidence type="ECO:0000313" key="1">
    <source>
        <dbReference type="EMBL" id="MBF9069495.1"/>
    </source>
</evidence>
<comment type="caution">
    <text evidence="1">The sequence shown here is derived from an EMBL/GenBank/DDBJ whole genome shotgun (WGS) entry which is preliminary data.</text>
</comment>
<dbReference type="EMBL" id="JADPRT010000006">
    <property type="protein sequence ID" value="MBF9069495.1"/>
    <property type="molecule type" value="Genomic_DNA"/>
</dbReference>
<name>A0A931B9S5_9ACTN</name>
<accession>A0A931B9S5</accession>
<protein>
    <submittedName>
        <fullName evidence="1">Uncharacterized protein</fullName>
    </submittedName>
</protein>
<reference evidence="1" key="1">
    <citation type="submission" date="2020-11" db="EMBL/GenBank/DDBJ databases">
        <title>Isolation and identification of active actinomycetes.</title>
        <authorList>
            <person name="Yu B."/>
        </authorList>
    </citation>
    <scope>NUCLEOTIDE SEQUENCE</scope>
    <source>
        <strain evidence="1">NEAU-YB345</strain>
    </source>
</reference>
<organism evidence="1 2">
    <name type="scientific">Streptacidiphilus fuscans</name>
    <dbReference type="NCBI Taxonomy" id="2789292"/>
    <lineage>
        <taxon>Bacteria</taxon>
        <taxon>Bacillati</taxon>
        <taxon>Actinomycetota</taxon>
        <taxon>Actinomycetes</taxon>
        <taxon>Kitasatosporales</taxon>
        <taxon>Streptomycetaceae</taxon>
        <taxon>Streptacidiphilus</taxon>
    </lineage>
</organism>
<gene>
    <name evidence="1" type="ORF">I2501_15840</name>
</gene>
<dbReference type="RefSeq" id="WP_196194685.1">
    <property type="nucleotide sequence ID" value="NZ_JADPRT010000006.1"/>
</dbReference>
<dbReference type="Proteomes" id="UP000657385">
    <property type="component" value="Unassembled WGS sequence"/>
</dbReference>
<keyword evidence="2" id="KW-1185">Reference proteome</keyword>
<dbReference type="AlphaFoldDB" id="A0A931B9S5"/>
<proteinExistence type="predicted"/>